<dbReference type="OrthoDB" id="5772903at2"/>
<dbReference type="AlphaFoldDB" id="A0A1H2TIM3"/>
<evidence type="ECO:0000256" key="1">
    <source>
        <dbReference type="SAM" id="SignalP"/>
    </source>
</evidence>
<name>A0A1H2TIM3_THIRO</name>
<reference evidence="3" key="1">
    <citation type="submission" date="2016-10" db="EMBL/GenBank/DDBJ databases">
        <authorList>
            <person name="Varghese N."/>
            <person name="Submissions S."/>
        </authorList>
    </citation>
    <scope>NUCLEOTIDE SEQUENCE [LARGE SCALE GENOMIC DNA]</scope>
    <source>
        <strain evidence="3">DSM 217</strain>
    </source>
</reference>
<dbReference type="Proteomes" id="UP000198816">
    <property type="component" value="Unassembled WGS sequence"/>
</dbReference>
<feature type="signal peptide" evidence="1">
    <location>
        <begin position="1"/>
        <end position="25"/>
    </location>
</feature>
<gene>
    <name evidence="2" type="ORF">SAMN05421783_10416</name>
</gene>
<dbReference type="RefSeq" id="WP_093029062.1">
    <property type="nucleotide sequence ID" value="NZ_FNNZ01000004.1"/>
</dbReference>
<keyword evidence="1" id="KW-0732">Signal</keyword>
<accession>A0A1H2TIM3</accession>
<dbReference type="EMBL" id="FNNZ01000004">
    <property type="protein sequence ID" value="SDW43856.1"/>
    <property type="molecule type" value="Genomic_DNA"/>
</dbReference>
<protein>
    <submittedName>
        <fullName evidence="2">Uncharacterized protein</fullName>
    </submittedName>
</protein>
<evidence type="ECO:0000313" key="3">
    <source>
        <dbReference type="Proteomes" id="UP000198816"/>
    </source>
</evidence>
<feature type="chain" id="PRO_5011467475" evidence="1">
    <location>
        <begin position="26"/>
        <end position="208"/>
    </location>
</feature>
<proteinExistence type="predicted"/>
<evidence type="ECO:0000313" key="2">
    <source>
        <dbReference type="EMBL" id="SDW43856.1"/>
    </source>
</evidence>
<sequence>MSNVVRPYLTIIAICLCVSVAPALAADTRSAMADAMVRMMEAMGLFGAAGGAMSGGSPGVPNPMSMSGWPSGFGAIPGVPGAGTMPFPGGSQMDPTSQMGQVGQMMERFNPGSAMTGAMPWTAGPLEGIWEGSDDGLLIVQGGRYRIYAPFSGYIDGDIRVAGDRVALTNRRESFSQEFEYALDQGRLVLRDRQGQIYLYRRLVLEGG</sequence>
<dbReference type="STRING" id="1058.SAMN05421783_10416"/>
<organism evidence="2 3">
    <name type="scientific">Thiocapsa roseopersicina</name>
    <dbReference type="NCBI Taxonomy" id="1058"/>
    <lineage>
        <taxon>Bacteria</taxon>
        <taxon>Pseudomonadati</taxon>
        <taxon>Pseudomonadota</taxon>
        <taxon>Gammaproteobacteria</taxon>
        <taxon>Chromatiales</taxon>
        <taxon>Chromatiaceae</taxon>
        <taxon>Thiocapsa</taxon>
    </lineage>
</organism>
<keyword evidence="3" id="KW-1185">Reference proteome</keyword>